<reference evidence="1" key="1">
    <citation type="journal article" date="2023" name="Mol. Phylogenet. Evol.">
        <title>Genome-scale phylogeny and comparative genomics of the fungal order Sordariales.</title>
        <authorList>
            <person name="Hensen N."/>
            <person name="Bonometti L."/>
            <person name="Westerberg I."/>
            <person name="Brannstrom I.O."/>
            <person name="Guillou S."/>
            <person name="Cros-Aarteil S."/>
            <person name="Calhoun S."/>
            <person name="Haridas S."/>
            <person name="Kuo A."/>
            <person name="Mondo S."/>
            <person name="Pangilinan J."/>
            <person name="Riley R."/>
            <person name="LaButti K."/>
            <person name="Andreopoulos B."/>
            <person name="Lipzen A."/>
            <person name="Chen C."/>
            <person name="Yan M."/>
            <person name="Daum C."/>
            <person name="Ng V."/>
            <person name="Clum A."/>
            <person name="Steindorff A."/>
            <person name="Ohm R.A."/>
            <person name="Martin F."/>
            <person name="Silar P."/>
            <person name="Natvig D.O."/>
            <person name="Lalanne C."/>
            <person name="Gautier V."/>
            <person name="Ament-Velasquez S.L."/>
            <person name="Kruys A."/>
            <person name="Hutchinson M.I."/>
            <person name="Powell A.J."/>
            <person name="Barry K."/>
            <person name="Miller A.N."/>
            <person name="Grigoriev I.V."/>
            <person name="Debuchy R."/>
            <person name="Gladieux P."/>
            <person name="Hiltunen Thoren M."/>
            <person name="Johannesson H."/>
        </authorList>
    </citation>
    <scope>NUCLEOTIDE SEQUENCE</scope>
    <source>
        <strain evidence="1">CBS 532.94</strain>
    </source>
</reference>
<comment type="caution">
    <text evidence="1">The sequence shown here is derived from an EMBL/GenBank/DDBJ whole genome shotgun (WGS) entry which is preliminary data.</text>
</comment>
<keyword evidence="2" id="KW-1185">Reference proteome</keyword>
<dbReference type="AlphaFoldDB" id="A0AAN7C371"/>
<gene>
    <name evidence="1" type="ORF">C8A03DRAFT_19068</name>
</gene>
<sequence length="289" mass="33334">MSKKAIQANRALLLSKELPPDDHWTKNGPKLQAFATKQPLIKWLELLEKSSPESHSASEGYVFKVMIDSKLYALKFKFFKPSTHRYLLNNIIGKNITDQRLAFHTDPFYAECRAYGRIREAELKGCPRIAAKCYGFLRLTRRDELVLAERGIDLWEDIPEDDEYRQREEGSPIRAILKEFIEENESTPAMNLKTLKAIRKNIFALNRQGILHRDIRASNFVAGLLVDFGAAWTEPHCIIDAVPARLSQDWRDDDVCMFDEMVEELGFTLGDIRATPNPSYLKNLRSWNC</sequence>
<dbReference type="SUPFAM" id="SSF56112">
    <property type="entry name" value="Protein kinase-like (PK-like)"/>
    <property type="match status" value="1"/>
</dbReference>
<dbReference type="EMBL" id="MU860442">
    <property type="protein sequence ID" value="KAK4233947.1"/>
    <property type="molecule type" value="Genomic_DNA"/>
</dbReference>
<dbReference type="Proteomes" id="UP001303760">
    <property type="component" value="Unassembled WGS sequence"/>
</dbReference>
<proteinExistence type="predicted"/>
<organism evidence="1 2">
    <name type="scientific">Achaetomium macrosporum</name>
    <dbReference type="NCBI Taxonomy" id="79813"/>
    <lineage>
        <taxon>Eukaryota</taxon>
        <taxon>Fungi</taxon>
        <taxon>Dikarya</taxon>
        <taxon>Ascomycota</taxon>
        <taxon>Pezizomycotina</taxon>
        <taxon>Sordariomycetes</taxon>
        <taxon>Sordariomycetidae</taxon>
        <taxon>Sordariales</taxon>
        <taxon>Chaetomiaceae</taxon>
        <taxon>Achaetomium</taxon>
    </lineage>
</organism>
<accession>A0AAN7C371</accession>
<evidence type="ECO:0000313" key="2">
    <source>
        <dbReference type="Proteomes" id="UP001303760"/>
    </source>
</evidence>
<dbReference type="Pfam" id="PF13095">
    <property type="entry name" value="FTA2"/>
    <property type="match status" value="1"/>
</dbReference>
<protein>
    <submittedName>
        <fullName evidence="1">Kinetochore Sim4 complex subunit FTA2-domain-containing protein</fullName>
    </submittedName>
</protein>
<reference evidence="1" key="2">
    <citation type="submission" date="2023-05" db="EMBL/GenBank/DDBJ databases">
        <authorList>
            <consortium name="Lawrence Berkeley National Laboratory"/>
            <person name="Steindorff A."/>
            <person name="Hensen N."/>
            <person name="Bonometti L."/>
            <person name="Westerberg I."/>
            <person name="Brannstrom I.O."/>
            <person name="Guillou S."/>
            <person name="Cros-Aarteil S."/>
            <person name="Calhoun S."/>
            <person name="Haridas S."/>
            <person name="Kuo A."/>
            <person name="Mondo S."/>
            <person name="Pangilinan J."/>
            <person name="Riley R."/>
            <person name="Labutti K."/>
            <person name="Andreopoulos B."/>
            <person name="Lipzen A."/>
            <person name="Chen C."/>
            <person name="Yanf M."/>
            <person name="Daum C."/>
            <person name="Ng V."/>
            <person name="Clum A."/>
            <person name="Ohm R."/>
            <person name="Martin F."/>
            <person name="Silar P."/>
            <person name="Natvig D."/>
            <person name="Lalanne C."/>
            <person name="Gautier V."/>
            <person name="Ament-Velasquez S.L."/>
            <person name="Kruys A."/>
            <person name="Hutchinson M.I."/>
            <person name="Powell A.J."/>
            <person name="Barry K."/>
            <person name="Miller A.N."/>
            <person name="Grigoriev I.V."/>
            <person name="Debuchy R."/>
            <person name="Gladieux P."/>
            <person name="Thoren M.H."/>
            <person name="Johannesson H."/>
        </authorList>
    </citation>
    <scope>NUCLEOTIDE SEQUENCE</scope>
    <source>
        <strain evidence="1">CBS 532.94</strain>
    </source>
</reference>
<evidence type="ECO:0000313" key="1">
    <source>
        <dbReference type="EMBL" id="KAK4233947.1"/>
    </source>
</evidence>
<dbReference type="InterPro" id="IPR011009">
    <property type="entry name" value="Kinase-like_dom_sf"/>
</dbReference>
<dbReference type="InterPro" id="IPR025213">
    <property type="entry name" value="Sim4_Fta2"/>
</dbReference>
<name>A0AAN7C371_9PEZI</name>